<name>A0ACB5T494_AMBMO</name>
<reference evidence="1" key="1">
    <citation type="submission" date="2023-04" db="EMBL/GenBank/DDBJ databases">
        <title>Ambrosiozyma monospora NBRC 10751.</title>
        <authorList>
            <person name="Ichikawa N."/>
            <person name="Sato H."/>
            <person name="Tonouchi N."/>
        </authorList>
    </citation>
    <scope>NUCLEOTIDE SEQUENCE</scope>
    <source>
        <strain evidence="1">NBRC 10751</strain>
    </source>
</reference>
<organism evidence="1 2">
    <name type="scientific">Ambrosiozyma monospora</name>
    <name type="common">Yeast</name>
    <name type="synonym">Endomycopsis monosporus</name>
    <dbReference type="NCBI Taxonomy" id="43982"/>
    <lineage>
        <taxon>Eukaryota</taxon>
        <taxon>Fungi</taxon>
        <taxon>Dikarya</taxon>
        <taxon>Ascomycota</taxon>
        <taxon>Saccharomycotina</taxon>
        <taxon>Pichiomycetes</taxon>
        <taxon>Pichiales</taxon>
        <taxon>Pichiaceae</taxon>
        <taxon>Ambrosiozyma</taxon>
    </lineage>
</organism>
<sequence>MQNIYYYDIIQDLSHLEKPECQDILLELIHTNPSLQSQVSQLVRKKLSKHHSHDQFSQSPSHSPYIYLPNGEIVQHVAWAVPRSSSSNSVASKRASLLQSQERQQQQHQQNGHQPQVFQNITNKIFNDSNIRNNYSNKPANSFAKNSTFSNNSSNVNLNTSSSSSYTSFNFSNLSTTSPLSNSNYTTTPVTSTSTSSSAVPRTSGYSSSTTRNNYKKSHNRSTSLGNRHSHSHSLSKSHAHTTSSTSTSSTSSSANNNTQSHSQPAFPVQSQYVFPPAQAQASSKQRQPSLSQFTATQFHHPSSKKTGVTYTTAQGHTSRASSVSGFASASYDPLETATIFPRSKSCWSIEEQKINEGIDATLNQLKHLNPDETPQICCMMP</sequence>
<keyword evidence="2" id="KW-1185">Reference proteome</keyword>
<evidence type="ECO:0000313" key="1">
    <source>
        <dbReference type="EMBL" id="GME80890.1"/>
    </source>
</evidence>
<dbReference type="EMBL" id="BSXS01003250">
    <property type="protein sequence ID" value="GME80890.1"/>
    <property type="molecule type" value="Genomic_DNA"/>
</dbReference>
<accession>A0ACB5T494</accession>
<evidence type="ECO:0000313" key="2">
    <source>
        <dbReference type="Proteomes" id="UP001165064"/>
    </source>
</evidence>
<protein>
    <submittedName>
        <fullName evidence="1">Unnamed protein product</fullName>
    </submittedName>
</protein>
<dbReference type="Proteomes" id="UP001165064">
    <property type="component" value="Unassembled WGS sequence"/>
</dbReference>
<comment type="caution">
    <text evidence="1">The sequence shown here is derived from an EMBL/GenBank/DDBJ whole genome shotgun (WGS) entry which is preliminary data.</text>
</comment>
<gene>
    <name evidence="1" type="ORF">Amon02_000466100</name>
</gene>
<proteinExistence type="predicted"/>